<name>A0A8T0H9S7_CERPU</name>
<dbReference type="AlphaFoldDB" id="A0A8T0H9S7"/>
<evidence type="ECO:0000313" key="2">
    <source>
        <dbReference type="EMBL" id="KAG0568020.1"/>
    </source>
</evidence>
<keyword evidence="1" id="KW-0732">Signal</keyword>
<sequence length="63" mass="7245">MYSLVAIVVLVNSIHARKPKWCTIPQVRGFRTKWTYIMSYLSVCLSVCLSDCPASKERFFNEG</sequence>
<gene>
    <name evidence="2" type="ORF">KC19_7G180200</name>
</gene>
<feature type="signal peptide" evidence="1">
    <location>
        <begin position="1"/>
        <end position="16"/>
    </location>
</feature>
<evidence type="ECO:0000313" key="3">
    <source>
        <dbReference type="Proteomes" id="UP000822688"/>
    </source>
</evidence>
<comment type="caution">
    <text evidence="2">The sequence shown here is derived from an EMBL/GenBank/DDBJ whole genome shotgun (WGS) entry which is preliminary data.</text>
</comment>
<protein>
    <submittedName>
        <fullName evidence="2">Uncharacterized protein</fullName>
    </submittedName>
</protein>
<evidence type="ECO:0000256" key="1">
    <source>
        <dbReference type="SAM" id="SignalP"/>
    </source>
</evidence>
<dbReference type="EMBL" id="CM026428">
    <property type="protein sequence ID" value="KAG0568020.1"/>
    <property type="molecule type" value="Genomic_DNA"/>
</dbReference>
<reference evidence="2" key="1">
    <citation type="submission" date="2020-06" db="EMBL/GenBank/DDBJ databases">
        <title>WGS assembly of Ceratodon purpureus strain R40.</title>
        <authorList>
            <person name="Carey S.B."/>
            <person name="Jenkins J."/>
            <person name="Shu S."/>
            <person name="Lovell J.T."/>
            <person name="Sreedasyam A."/>
            <person name="Maumus F."/>
            <person name="Tiley G.P."/>
            <person name="Fernandez-Pozo N."/>
            <person name="Barry K."/>
            <person name="Chen C."/>
            <person name="Wang M."/>
            <person name="Lipzen A."/>
            <person name="Daum C."/>
            <person name="Saski C.A."/>
            <person name="Payton A.C."/>
            <person name="Mcbreen J.C."/>
            <person name="Conrad R.E."/>
            <person name="Kollar L.M."/>
            <person name="Olsson S."/>
            <person name="Huttunen S."/>
            <person name="Landis J.B."/>
            <person name="Wickett N.J."/>
            <person name="Johnson M.G."/>
            <person name="Rensing S.A."/>
            <person name="Grimwood J."/>
            <person name="Schmutz J."/>
            <person name="Mcdaniel S.F."/>
        </authorList>
    </citation>
    <scope>NUCLEOTIDE SEQUENCE</scope>
    <source>
        <strain evidence="2">R40</strain>
    </source>
</reference>
<keyword evidence="3" id="KW-1185">Reference proteome</keyword>
<accession>A0A8T0H9S7</accession>
<proteinExistence type="predicted"/>
<feature type="chain" id="PRO_5035901267" evidence="1">
    <location>
        <begin position="17"/>
        <end position="63"/>
    </location>
</feature>
<dbReference type="Proteomes" id="UP000822688">
    <property type="component" value="Chromosome 7"/>
</dbReference>
<organism evidence="2 3">
    <name type="scientific">Ceratodon purpureus</name>
    <name type="common">Fire moss</name>
    <name type="synonym">Dicranum purpureum</name>
    <dbReference type="NCBI Taxonomy" id="3225"/>
    <lineage>
        <taxon>Eukaryota</taxon>
        <taxon>Viridiplantae</taxon>
        <taxon>Streptophyta</taxon>
        <taxon>Embryophyta</taxon>
        <taxon>Bryophyta</taxon>
        <taxon>Bryophytina</taxon>
        <taxon>Bryopsida</taxon>
        <taxon>Dicranidae</taxon>
        <taxon>Pseudoditrichales</taxon>
        <taxon>Ditrichaceae</taxon>
        <taxon>Ceratodon</taxon>
    </lineage>
</organism>